<evidence type="ECO:0000256" key="1">
    <source>
        <dbReference type="ARBA" id="ARBA00004123"/>
    </source>
</evidence>
<feature type="compositionally biased region" description="Low complexity" evidence="9">
    <location>
        <begin position="191"/>
        <end position="203"/>
    </location>
</feature>
<feature type="region of interest" description="Disordered" evidence="9">
    <location>
        <begin position="165"/>
        <end position="203"/>
    </location>
</feature>
<dbReference type="InterPro" id="IPR050374">
    <property type="entry name" value="RRT5_SRSF_SR"/>
</dbReference>
<dbReference type="Pfam" id="PF00076">
    <property type="entry name" value="RRM_1"/>
    <property type="match status" value="1"/>
</dbReference>
<evidence type="ECO:0000259" key="10">
    <source>
        <dbReference type="SMART" id="SM00360"/>
    </source>
</evidence>
<dbReference type="FunFam" id="3.30.70.330:FF:000028">
    <property type="entry name" value="Putative serine/arginine-rich splicing factor 4"/>
    <property type="match status" value="1"/>
</dbReference>
<evidence type="ECO:0000313" key="11">
    <source>
        <dbReference type="Ensembl" id="ENSOTSP00005137424.1"/>
    </source>
</evidence>
<keyword evidence="4" id="KW-0507">mRNA processing</keyword>
<evidence type="ECO:0000256" key="9">
    <source>
        <dbReference type="SAM" id="MobiDB-lite"/>
    </source>
</evidence>
<evidence type="ECO:0000256" key="2">
    <source>
        <dbReference type="ARBA" id="ARBA00010269"/>
    </source>
</evidence>
<evidence type="ECO:0000313" key="12">
    <source>
        <dbReference type="Proteomes" id="UP000694402"/>
    </source>
</evidence>
<reference evidence="12" key="1">
    <citation type="journal article" date="2018" name="PLoS ONE">
        <title>Chinook salmon (Oncorhynchus tshawytscha) genome and transcriptome.</title>
        <authorList>
            <person name="Christensen K.A."/>
            <person name="Leong J.S."/>
            <person name="Sakhrani D."/>
            <person name="Biagi C.A."/>
            <person name="Minkley D.R."/>
            <person name="Withler R.E."/>
            <person name="Rondeau E.B."/>
            <person name="Koop B.F."/>
            <person name="Devlin R.H."/>
        </authorList>
    </citation>
    <scope>NUCLEOTIDE SEQUENCE [LARGE SCALE GENOMIC DNA]</scope>
</reference>
<dbReference type="InterPro" id="IPR000504">
    <property type="entry name" value="RRM_dom"/>
</dbReference>
<dbReference type="AlphaFoldDB" id="A0AAZ3RBG7"/>
<reference evidence="11" key="2">
    <citation type="submission" date="2025-08" db="UniProtKB">
        <authorList>
            <consortium name="Ensembl"/>
        </authorList>
    </citation>
    <scope>IDENTIFICATION</scope>
</reference>
<evidence type="ECO:0000256" key="5">
    <source>
        <dbReference type="ARBA" id="ARBA00022737"/>
    </source>
</evidence>
<dbReference type="GO" id="GO:0008380">
    <property type="term" value="P:RNA splicing"/>
    <property type="evidence" value="ECO:0007669"/>
    <property type="project" value="UniProtKB-KW"/>
</dbReference>
<keyword evidence="6" id="KW-0694">RNA-binding</keyword>
<keyword evidence="5" id="KW-0677">Repeat</keyword>
<dbReference type="GO" id="GO:0005737">
    <property type="term" value="C:cytoplasm"/>
    <property type="evidence" value="ECO:0007669"/>
    <property type="project" value="TreeGrafter"/>
</dbReference>
<reference evidence="11" key="3">
    <citation type="submission" date="2025-09" db="UniProtKB">
        <authorList>
            <consortium name="Ensembl"/>
        </authorList>
    </citation>
    <scope>IDENTIFICATION</scope>
</reference>
<dbReference type="GO" id="GO:0003729">
    <property type="term" value="F:mRNA binding"/>
    <property type="evidence" value="ECO:0007669"/>
    <property type="project" value="TreeGrafter"/>
</dbReference>
<dbReference type="GO" id="GO:0006397">
    <property type="term" value="P:mRNA processing"/>
    <property type="evidence" value="ECO:0007669"/>
    <property type="project" value="UniProtKB-KW"/>
</dbReference>
<feature type="domain" description="RRM" evidence="10">
    <location>
        <begin position="94"/>
        <end position="163"/>
    </location>
</feature>
<dbReference type="InterPro" id="IPR012677">
    <property type="entry name" value="Nucleotide-bd_a/b_plait_sf"/>
</dbReference>
<dbReference type="SUPFAM" id="SSF54928">
    <property type="entry name" value="RNA-binding domain, RBD"/>
    <property type="match status" value="1"/>
</dbReference>
<feature type="compositionally biased region" description="Basic residues" evidence="9">
    <location>
        <begin position="179"/>
        <end position="190"/>
    </location>
</feature>
<dbReference type="GeneTree" id="ENSGT00940000155448"/>
<dbReference type="Ensembl" id="ENSOTST00005119087.1">
    <property type="protein sequence ID" value="ENSOTSP00005137424.1"/>
    <property type="gene ID" value="ENSOTSG00005010982.2"/>
</dbReference>
<proteinExistence type="inferred from homology"/>
<dbReference type="InterPro" id="IPR035979">
    <property type="entry name" value="RBD_domain_sf"/>
</dbReference>
<comment type="subcellular location">
    <subcellularLocation>
        <location evidence="1">Nucleus</location>
    </subcellularLocation>
</comment>
<organism evidence="11 12">
    <name type="scientific">Oncorhynchus tshawytscha</name>
    <name type="common">Chinook salmon</name>
    <name type="synonym">Salmo tshawytscha</name>
    <dbReference type="NCBI Taxonomy" id="74940"/>
    <lineage>
        <taxon>Eukaryota</taxon>
        <taxon>Metazoa</taxon>
        <taxon>Chordata</taxon>
        <taxon>Craniata</taxon>
        <taxon>Vertebrata</taxon>
        <taxon>Euteleostomi</taxon>
        <taxon>Actinopterygii</taxon>
        <taxon>Neopterygii</taxon>
        <taxon>Teleostei</taxon>
        <taxon>Protacanthopterygii</taxon>
        <taxon>Salmoniformes</taxon>
        <taxon>Salmonidae</taxon>
        <taxon>Salmoninae</taxon>
        <taxon>Oncorhynchus</taxon>
    </lineage>
</organism>
<dbReference type="Proteomes" id="UP000694402">
    <property type="component" value="Unassembled WGS sequence"/>
</dbReference>
<evidence type="ECO:0000256" key="4">
    <source>
        <dbReference type="ARBA" id="ARBA00022664"/>
    </source>
</evidence>
<sequence length="203" mass="23613">MPRCIGCLSHEHVSQRFFSGYGKLLEVDLKDGYDFNSYVQFDPIDTVYSIGKELKNYKPQIFHLLVGFSLSSGYSSRSRTGLDKYGPPARTEYRLIVKNLSSRCSWQDIKDFMRQAGEGTYADAHKQWTNEGVIEFQSRLDMTRALDKLYSTYINGRKICLVEDKPRRRRSSPGSCSKSRNRRRSRRRSCRCSGRYSRSLSRK</sequence>
<dbReference type="SMART" id="SM00360">
    <property type="entry name" value="RRM"/>
    <property type="match status" value="1"/>
</dbReference>
<evidence type="ECO:0000256" key="6">
    <source>
        <dbReference type="ARBA" id="ARBA00022884"/>
    </source>
</evidence>
<dbReference type="PANTHER" id="PTHR23003:SF52">
    <property type="entry name" value="SERINE_ARGININE-RICH SPLICING FACTOR 6"/>
    <property type="match status" value="1"/>
</dbReference>
<dbReference type="GO" id="GO:0005634">
    <property type="term" value="C:nucleus"/>
    <property type="evidence" value="ECO:0007669"/>
    <property type="project" value="UniProtKB-SubCell"/>
</dbReference>
<dbReference type="PANTHER" id="PTHR23003">
    <property type="entry name" value="RNA RECOGNITION MOTIF RRM DOMAIN CONTAINING PROTEIN"/>
    <property type="match status" value="1"/>
</dbReference>
<dbReference type="Gene3D" id="3.30.70.330">
    <property type="match status" value="1"/>
</dbReference>
<evidence type="ECO:0000256" key="8">
    <source>
        <dbReference type="ARBA" id="ARBA00023242"/>
    </source>
</evidence>
<protein>
    <recommendedName>
        <fullName evidence="10">RRM domain-containing protein</fullName>
    </recommendedName>
</protein>
<keyword evidence="8" id="KW-0539">Nucleus</keyword>
<evidence type="ECO:0000256" key="7">
    <source>
        <dbReference type="ARBA" id="ARBA00023187"/>
    </source>
</evidence>
<accession>A0AAZ3RBG7</accession>
<keyword evidence="7" id="KW-0508">mRNA splicing</keyword>
<evidence type="ECO:0000256" key="3">
    <source>
        <dbReference type="ARBA" id="ARBA00022553"/>
    </source>
</evidence>
<comment type="similarity">
    <text evidence="2">Belongs to the splicing factor SR family.</text>
</comment>
<keyword evidence="3" id="KW-0597">Phosphoprotein</keyword>
<name>A0AAZ3RBG7_ONCTS</name>
<keyword evidence="12" id="KW-1185">Reference proteome</keyword>